<dbReference type="PANTHER" id="PTHR31683:SF18">
    <property type="entry name" value="PECTATE LYASE 21-RELATED"/>
    <property type="match status" value="1"/>
</dbReference>
<dbReference type="GO" id="GO:0030570">
    <property type="term" value="F:pectate lyase activity"/>
    <property type="evidence" value="ECO:0007669"/>
    <property type="project" value="InterPro"/>
</dbReference>
<evidence type="ECO:0000256" key="3">
    <source>
        <dbReference type="SAM" id="MobiDB-lite"/>
    </source>
</evidence>
<dbReference type="InterPro" id="IPR012334">
    <property type="entry name" value="Pectin_lyas_fold"/>
</dbReference>
<dbReference type="Gene3D" id="2.160.20.10">
    <property type="entry name" value="Single-stranded right-handed beta-helix, Pectin lyase-like"/>
    <property type="match status" value="1"/>
</dbReference>
<accession>K4KZ97</accession>
<keyword evidence="2" id="KW-0624">Polysaccharide degradation</keyword>
<dbReference type="GO" id="GO:0005576">
    <property type="term" value="C:extracellular region"/>
    <property type="evidence" value="ECO:0007669"/>
    <property type="project" value="UniProtKB-SubCell"/>
</dbReference>
<evidence type="ECO:0000256" key="1">
    <source>
        <dbReference type="ARBA" id="ARBA00023239"/>
    </source>
</evidence>
<dbReference type="InterPro" id="IPR011050">
    <property type="entry name" value="Pectin_lyase_fold/virulence"/>
</dbReference>
<protein>
    <submittedName>
        <fullName evidence="5">Pectate lyase-like protein</fullName>
    </submittedName>
</protein>
<evidence type="ECO:0000256" key="2">
    <source>
        <dbReference type="RuleBase" id="RU361173"/>
    </source>
</evidence>
<feature type="domain" description="Pectate lyase" evidence="4">
    <location>
        <begin position="31"/>
        <end position="263"/>
    </location>
</feature>
<dbReference type="GO" id="GO:0000272">
    <property type="term" value="P:polysaccharide catabolic process"/>
    <property type="evidence" value="ECO:0007669"/>
    <property type="project" value="UniProtKB-KW"/>
</dbReference>
<evidence type="ECO:0000313" key="5">
    <source>
        <dbReference type="EMBL" id="AFU99237.1"/>
    </source>
</evidence>
<comment type="similarity">
    <text evidence="2">Belongs to the polysaccharide lyase 1 family.</text>
</comment>
<proteinExistence type="inferred from homology"/>
<dbReference type="InterPro" id="IPR002022">
    <property type="entry name" value="Pec_lyase"/>
</dbReference>
<dbReference type="InterPro" id="IPR045032">
    <property type="entry name" value="PEL"/>
</dbReference>
<evidence type="ECO:0000259" key="4">
    <source>
        <dbReference type="SMART" id="SM00656"/>
    </source>
</evidence>
<keyword evidence="2" id="KW-0119">Carbohydrate metabolism</keyword>
<gene>
    <name evidence="5" type="ordered locus">M5M_10280</name>
</gene>
<evidence type="ECO:0000313" key="6">
    <source>
        <dbReference type="Proteomes" id="UP000000466"/>
    </source>
</evidence>
<dbReference type="SUPFAM" id="SSF51126">
    <property type="entry name" value="Pectin lyase-like"/>
    <property type="match status" value="1"/>
</dbReference>
<dbReference type="STRING" id="1117647.M5M_10280"/>
<organism evidence="5 6">
    <name type="scientific">Simiduia agarivorans (strain DSM 21679 / JCM 13881 / BCRC 17597 / SA1)</name>
    <dbReference type="NCBI Taxonomy" id="1117647"/>
    <lineage>
        <taxon>Bacteria</taxon>
        <taxon>Pseudomonadati</taxon>
        <taxon>Pseudomonadota</taxon>
        <taxon>Gammaproteobacteria</taxon>
        <taxon>Cellvibrionales</taxon>
        <taxon>Cellvibrionaceae</taxon>
        <taxon>Simiduia</taxon>
    </lineage>
</organism>
<feature type="region of interest" description="Disordered" evidence="3">
    <location>
        <begin position="336"/>
        <end position="359"/>
    </location>
</feature>
<dbReference type="Proteomes" id="UP000000466">
    <property type="component" value="Chromosome"/>
</dbReference>
<dbReference type="HOGENOM" id="CLU_038363_0_0_6"/>
<keyword evidence="2" id="KW-0964">Secreted</keyword>
<dbReference type="SMART" id="SM00656">
    <property type="entry name" value="Amb_all"/>
    <property type="match status" value="1"/>
</dbReference>
<dbReference type="KEGG" id="saga:M5M_10280"/>
<sequence length="533" mass="56292">MTPTPTPEPSPTPGATDGGFAGYQFALTGGAGGLVYTVNNGNDLRAKLAEAKAGSQPIVVYIDGVITDANSGGQGKDIEIKDQDNVSLIGVADRASFDGIGLHIRRSKNIIVQNLTFHEPWPGQERDAISIEGDDDGSVTGHIWIDHCELYHQLTSDKDYYDGLIDTKAGAYAVTVSYSYLHHAHKTSLHGSSDTDTVPNADRFLTFHHNRFEHLTSRVPLFRHGKGHVYNNYFNEISSTAINSRMGAEILVEKNVFENTQNPVVSFGSSSIGYWNLVDNLMGPGVTWSTGSLDAHAQSGESTSTYTVPYSYTADSTDGLKEYILANAGVGKLDQSGLDIPPPVSAPPVDDGGGEEGEPVASLTLPLSESFTTSTEAFFTASYKSLTGSAGTGTPLYHRVTGSAEIVDGALSLTGARVSVGNSTPTVSTTGSDQQTTGVLPLVADYRVSFKVVSVAGDTSKAFMIYVDNNTASSANSLWGGASKFYSVALNSLVPGQTYQVSGLLASANSFLTLRTESAATIVLDDLVVEAAN</sequence>
<dbReference type="PANTHER" id="PTHR31683">
    <property type="entry name" value="PECTATE LYASE 18-RELATED"/>
    <property type="match status" value="1"/>
</dbReference>
<dbReference type="Pfam" id="PF00544">
    <property type="entry name" value="Pectate_lyase_4"/>
    <property type="match status" value="1"/>
</dbReference>
<comment type="subcellular location">
    <subcellularLocation>
        <location evidence="2">Secreted</location>
    </subcellularLocation>
</comment>
<dbReference type="AlphaFoldDB" id="K4KZ97"/>
<dbReference type="eggNOG" id="COG3866">
    <property type="taxonomic scope" value="Bacteria"/>
</dbReference>
<keyword evidence="1 2" id="KW-0456">Lyase</keyword>
<keyword evidence="6" id="KW-1185">Reference proteome</keyword>
<dbReference type="EMBL" id="CP003746">
    <property type="protein sequence ID" value="AFU99237.1"/>
    <property type="molecule type" value="Genomic_DNA"/>
</dbReference>
<reference evidence="5 6" key="1">
    <citation type="journal article" date="2013" name="Genome Announc.">
        <title>Complete genome sequence of Simiduia agarivorans SA1(T), a marine bacterium able to degrade a variety of polysaccharides.</title>
        <authorList>
            <person name="Lin S.Y."/>
            <person name="Shieh W.Y."/>
            <person name="Chen J.S."/>
            <person name="Tang S.L."/>
        </authorList>
    </citation>
    <scope>NUCLEOTIDE SEQUENCE [LARGE SCALE GENOMIC DNA]</scope>
    <source>
        <strain evidence="6">DSM 21679 / JCM 13881 / BCRC 17597 / SA1</strain>
    </source>
</reference>
<name>K4KZ97_SIMAS</name>